<dbReference type="GO" id="GO:0007030">
    <property type="term" value="P:Golgi organization"/>
    <property type="evidence" value="ECO:0007669"/>
    <property type="project" value="InterPro"/>
</dbReference>
<evidence type="ECO:0000256" key="4">
    <source>
        <dbReference type="ARBA" id="ARBA00022448"/>
    </source>
</evidence>
<dbReference type="GO" id="GO:0000139">
    <property type="term" value="C:Golgi membrane"/>
    <property type="evidence" value="ECO:0007669"/>
    <property type="project" value="UniProtKB-SubCell"/>
</dbReference>
<sequence>MDTSKGLDHRCFSDDNFNVDYYLSTHMHKCDLLTLRKELKKYGAQLYNETINILKTETKSIVHFAESLCLLQSKVSKLSQPVLQFREEIRTIHDFITKIQDNYQNISRNLQNSDREQHLINLKIGIISSITYIKCTIMHSDLSKEDLMTLKWLVNEYSFQLNYLKELGFSHSDFGAYINEVENKLKECINKAFFKAFQEKDEKTILCCLKLYQSLSEQAEAEKIIREKVIKPKLKMIFSQENLDKNSQDLNMLYSESLQILQNEINILYTLINQNSELTGFNFIINSFWKEVDIELIEGLSNITAPGNPYLFQKRFHDSWNFLLEIMKHDPNAEQNKCQYYQAHIKRFNLPVYFEIRYQQIGAKLEQSIIEDSTITGNPQSAQKKLFYLNPTDVLWECLCSCFSKEVFLEHLTDQFVRLSMLLLSRYLKWLEDVFASEENDKNKLDIFFIHCLADLSALQTKVGLKFCDPIESSIYRILPEKVKSILVKIFKTNGTKIESTENVIKNKLILRKVQSTHNHLQQVRSIPRIYRKTNRSAPKVPSPYVIDLISDLKRFHEAHHNTGVSENILVSIIEKTSEKYLDLIKEVLHSVSETEKSLRRLKNRSLTNTEEIFTNQGGSEAVSDEKKIKNQIKLDADYYLKEVKQFPIQQDCLAINNLSRIDFLT</sequence>
<dbReference type="GeneID" id="108740503"/>
<feature type="domain" description="Conserved oligomeric Golgi complex subunit 2 N-terminal" evidence="9">
    <location>
        <begin position="7"/>
        <end position="78"/>
    </location>
</feature>
<keyword evidence="5" id="KW-0653">Protein transport</keyword>
<dbReference type="RefSeq" id="XP_025837419.1">
    <property type="nucleotide sequence ID" value="XM_025981634.1"/>
</dbReference>
<comment type="similarity">
    <text evidence="2">Belongs to the COG2 family.</text>
</comment>
<evidence type="ECO:0000313" key="12">
    <source>
        <dbReference type="RefSeq" id="XP_025837419.1"/>
    </source>
</evidence>
<name>A0A7F5RN20_AGRPL</name>
<protein>
    <recommendedName>
        <fullName evidence="3">Conserved oligomeric Golgi complex subunit 2</fullName>
    </recommendedName>
    <alternativeName>
        <fullName evidence="8">Component of oligomeric Golgi complex 2</fullName>
    </alternativeName>
</protein>
<dbReference type="InterPro" id="IPR009316">
    <property type="entry name" value="COG2"/>
</dbReference>
<evidence type="ECO:0000256" key="6">
    <source>
        <dbReference type="ARBA" id="ARBA00023034"/>
    </source>
</evidence>
<dbReference type="Proteomes" id="UP000192223">
    <property type="component" value="Unplaced"/>
</dbReference>
<evidence type="ECO:0000259" key="10">
    <source>
        <dbReference type="Pfam" id="PF12022"/>
    </source>
</evidence>
<evidence type="ECO:0000256" key="8">
    <source>
        <dbReference type="ARBA" id="ARBA00031344"/>
    </source>
</evidence>
<keyword evidence="6" id="KW-0333">Golgi apparatus</keyword>
<dbReference type="PANTHER" id="PTHR12961">
    <property type="entry name" value="CONSERVED OLIGOMERIC GOLGI COMPLEX COMPONENT 2"/>
    <property type="match status" value="1"/>
</dbReference>
<organism evidence="11 12">
    <name type="scientific">Agrilus planipennis</name>
    <name type="common">Emerald ash borer</name>
    <name type="synonym">Agrilus marcopoli</name>
    <dbReference type="NCBI Taxonomy" id="224129"/>
    <lineage>
        <taxon>Eukaryota</taxon>
        <taxon>Metazoa</taxon>
        <taxon>Ecdysozoa</taxon>
        <taxon>Arthropoda</taxon>
        <taxon>Hexapoda</taxon>
        <taxon>Insecta</taxon>
        <taxon>Pterygota</taxon>
        <taxon>Neoptera</taxon>
        <taxon>Endopterygota</taxon>
        <taxon>Coleoptera</taxon>
        <taxon>Polyphaga</taxon>
        <taxon>Elateriformia</taxon>
        <taxon>Buprestoidea</taxon>
        <taxon>Buprestidae</taxon>
        <taxon>Agrilinae</taxon>
        <taxon>Agrilus</taxon>
    </lineage>
</organism>
<dbReference type="OrthoDB" id="332281at2759"/>
<evidence type="ECO:0000256" key="7">
    <source>
        <dbReference type="ARBA" id="ARBA00023136"/>
    </source>
</evidence>
<evidence type="ECO:0000313" key="11">
    <source>
        <dbReference type="Proteomes" id="UP000192223"/>
    </source>
</evidence>
<dbReference type="AlphaFoldDB" id="A0A7F5RN20"/>
<reference evidence="12" key="1">
    <citation type="submission" date="2025-08" db="UniProtKB">
        <authorList>
            <consortium name="RefSeq"/>
        </authorList>
    </citation>
    <scope>IDENTIFICATION</scope>
    <source>
        <tissue evidence="12">Entire body</tissue>
    </source>
</reference>
<dbReference type="GO" id="GO:0015031">
    <property type="term" value="P:protein transport"/>
    <property type="evidence" value="ECO:0007669"/>
    <property type="project" value="UniProtKB-KW"/>
</dbReference>
<keyword evidence="7" id="KW-0472">Membrane</keyword>
<accession>A0A7F5RN20</accession>
<evidence type="ECO:0000256" key="2">
    <source>
        <dbReference type="ARBA" id="ARBA00007603"/>
    </source>
</evidence>
<dbReference type="FunCoup" id="A0A7F5RN20">
    <property type="interactions" value="2025"/>
</dbReference>
<dbReference type="InterPro" id="IPR024602">
    <property type="entry name" value="COG_su2_N"/>
</dbReference>
<dbReference type="KEGG" id="apln:108740503"/>
<evidence type="ECO:0000259" key="9">
    <source>
        <dbReference type="Pfam" id="PF06148"/>
    </source>
</evidence>
<dbReference type="InterPro" id="IPR024603">
    <property type="entry name" value="COG_complex_COG2_C"/>
</dbReference>
<dbReference type="InParanoid" id="A0A7F5RN20"/>
<keyword evidence="11" id="KW-1185">Reference proteome</keyword>
<feature type="domain" description="COG complex component COG2 C-terminal" evidence="10">
    <location>
        <begin position="346"/>
        <end position="637"/>
    </location>
</feature>
<dbReference type="CTD" id="22796"/>
<dbReference type="PANTHER" id="PTHR12961:SF0">
    <property type="entry name" value="CONSERVED OLIGOMERIC GOLGI COMPLEX SUBUNIT 2"/>
    <property type="match status" value="1"/>
</dbReference>
<dbReference type="Pfam" id="PF12022">
    <property type="entry name" value="COG2_C"/>
    <property type="match status" value="1"/>
</dbReference>
<dbReference type="GO" id="GO:0017119">
    <property type="term" value="C:Golgi transport complex"/>
    <property type="evidence" value="ECO:0007669"/>
    <property type="project" value="TreeGrafter"/>
</dbReference>
<gene>
    <name evidence="12" type="primary">LOC108740503</name>
</gene>
<comment type="subcellular location">
    <subcellularLocation>
        <location evidence="1">Golgi apparatus membrane</location>
        <topology evidence="1">Peripheral membrane protein</topology>
    </subcellularLocation>
</comment>
<evidence type="ECO:0000256" key="5">
    <source>
        <dbReference type="ARBA" id="ARBA00022927"/>
    </source>
</evidence>
<keyword evidence="4" id="KW-0813">Transport</keyword>
<evidence type="ECO:0000256" key="1">
    <source>
        <dbReference type="ARBA" id="ARBA00004395"/>
    </source>
</evidence>
<evidence type="ECO:0000256" key="3">
    <source>
        <dbReference type="ARBA" id="ARBA00020977"/>
    </source>
</evidence>
<dbReference type="GO" id="GO:0006891">
    <property type="term" value="P:intra-Golgi vesicle-mediated transport"/>
    <property type="evidence" value="ECO:0007669"/>
    <property type="project" value="TreeGrafter"/>
</dbReference>
<proteinExistence type="inferred from homology"/>
<dbReference type="Pfam" id="PF06148">
    <property type="entry name" value="COG2_N"/>
    <property type="match status" value="1"/>
</dbReference>